<reference evidence="1" key="1">
    <citation type="submission" date="2019-02" db="EMBL/GenBank/DDBJ databases">
        <authorList>
            <person name="Gruber-Vodicka R. H."/>
            <person name="Seah K. B. B."/>
        </authorList>
    </citation>
    <scope>NUCLEOTIDE SEQUENCE</scope>
    <source>
        <strain evidence="1">BECK_BZ125</strain>
    </source>
</reference>
<sequence>MKHWGKDSLHLEDERLLSGEQAGGWFRLEEMAWKAYRRGPTSFSVYTEISRFYKAKPK</sequence>
<name>A0A450YYC3_9GAMM</name>
<organism evidence="1">
    <name type="scientific">Candidatus Kentrum sp. TC</name>
    <dbReference type="NCBI Taxonomy" id="2126339"/>
    <lineage>
        <taxon>Bacteria</taxon>
        <taxon>Pseudomonadati</taxon>
        <taxon>Pseudomonadota</taxon>
        <taxon>Gammaproteobacteria</taxon>
        <taxon>Candidatus Kentrum</taxon>
    </lineage>
</organism>
<evidence type="ECO:0000313" key="1">
    <source>
        <dbReference type="EMBL" id="VFK46550.1"/>
    </source>
</evidence>
<gene>
    <name evidence="1" type="ORF">BECKTC1821E_GA0114239_106611</name>
</gene>
<proteinExistence type="predicted"/>
<dbReference type="EMBL" id="CAADFT010000066">
    <property type="protein sequence ID" value="VFK46550.1"/>
    <property type="molecule type" value="Genomic_DNA"/>
</dbReference>
<protein>
    <submittedName>
        <fullName evidence="1">Uncharacterized protein</fullName>
    </submittedName>
</protein>
<dbReference type="AlphaFoldDB" id="A0A450YYC3"/>
<accession>A0A450YYC3</accession>